<sequence length="205" mass="23933">MFRLFDPCLNCCVTFGYPTRTIDLKKMIKVYIPRCKELVFTSSEHDKSAKCIDGRFAKCSEFLDKQPILSSLKSHDPTEGLKAMDNLYEDGLRKCEQCEEESLNDVYSKILGWLLTKRLWISIAEITRPFQGSISDDRDNMDNLYEDGLRKCEQCEEESLNDVYRILGWLLTKRLWISIAEITRPFQGSTSDDRDNMINEEKETR</sequence>
<gene>
    <name evidence="1" type="ORF">CASFOL_028716</name>
</gene>
<protein>
    <submittedName>
        <fullName evidence="1">Uncharacterized protein</fullName>
    </submittedName>
</protein>
<dbReference type="Proteomes" id="UP001632038">
    <property type="component" value="Unassembled WGS sequence"/>
</dbReference>
<dbReference type="AlphaFoldDB" id="A0ABD3CC26"/>
<proteinExistence type="predicted"/>
<evidence type="ECO:0000313" key="1">
    <source>
        <dbReference type="EMBL" id="KAL3627353.1"/>
    </source>
</evidence>
<accession>A0ABD3CC26</accession>
<dbReference type="EMBL" id="JAVIJP010000039">
    <property type="protein sequence ID" value="KAL3627353.1"/>
    <property type="molecule type" value="Genomic_DNA"/>
</dbReference>
<keyword evidence="2" id="KW-1185">Reference proteome</keyword>
<organism evidence="1 2">
    <name type="scientific">Castilleja foliolosa</name>
    <dbReference type="NCBI Taxonomy" id="1961234"/>
    <lineage>
        <taxon>Eukaryota</taxon>
        <taxon>Viridiplantae</taxon>
        <taxon>Streptophyta</taxon>
        <taxon>Embryophyta</taxon>
        <taxon>Tracheophyta</taxon>
        <taxon>Spermatophyta</taxon>
        <taxon>Magnoliopsida</taxon>
        <taxon>eudicotyledons</taxon>
        <taxon>Gunneridae</taxon>
        <taxon>Pentapetalae</taxon>
        <taxon>asterids</taxon>
        <taxon>lamiids</taxon>
        <taxon>Lamiales</taxon>
        <taxon>Orobanchaceae</taxon>
        <taxon>Pedicularideae</taxon>
        <taxon>Castillejinae</taxon>
        <taxon>Castilleja</taxon>
    </lineage>
</organism>
<evidence type="ECO:0000313" key="2">
    <source>
        <dbReference type="Proteomes" id="UP001632038"/>
    </source>
</evidence>
<name>A0ABD3CC26_9LAMI</name>
<reference evidence="2" key="1">
    <citation type="journal article" date="2024" name="IScience">
        <title>Strigolactones Initiate the Formation of Haustorium-like Structures in Castilleja.</title>
        <authorList>
            <person name="Buerger M."/>
            <person name="Peterson D."/>
            <person name="Chory J."/>
        </authorList>
    </citation>
    <scope>NUCLEOTIDE SEQUENCE [LARGE SCALE GENOMIC DNA]</scope>
</reference>
<comment type="caution">
    <text evidence="1">The sequence shown here is derived from an EMBL/GenBank/DDBJ whole genome shotgun (WGS) entry which is preliminary data.</text>
</comment>